<protein>
    <submittedName>
        <fullName evidence="4">Uncharacterized protein LOC113509824 isoform X1</fullName>
    </submittedName>
</protein>
<dbReference type="InterPro" id="IPR009378">
    <property type="entry name" value="H2_N"/>
</dbReference>
<dbReference type="RefSeq" id="XP_052754828.1">
    <property type="nucleotide sequence ID" value="XM_052898868.1"/>
</dbReference>
<evidence type="ECO:0000259" key="2">
    <source>
        <dbReference type="Pfam" id="PF06278"/>
    </source>
</evidence>
<dbReference type="Proteomes" id="UP001652740">
    <property type="component" value="Unplaced"/>
</dbReference>
<dbReference type="InterPro" id="IPR031739">
    <property type="entry name" value="Ncaph2"/>
</dbReference>
<dbReference type="Pfam" id="PF06278">
    <property type="entry name" value="CNDH2_N"/>
    <property type="match status" value="1"/>
</dbReference>
<feature type="domain" description="Condensin II complex subunit H2 N-terminal" evidence="2">
    <location>
        <begin position="51"/>
        <end position="151"/>
    </location>
</feature>
<proteinExistence type="predicted"/>
<feature type="compositionally biased region" description="Low complexity" evidence="1">
    <location>
        <begin position="137"/>
        <end position="152"/>
    </location>
</feature>
<reference evidence="4" key="1">
    <citation type="submission" date="2025-08" db="UniProtKB">
        <authorList>
            <consortium name="RefSeq"/>
        </authorList>
    </citation>
    <scope>IDENTIFICATION</scope>
    <source>
        <tissue evidence="4">Whole larvae</tissue>
    </source>
</reference>
<name>A0ABM3MTY1_GALME</name>
<evidence type="ECO:0000313" key="4">
    <source>
        <dbReference type="RefSeq" id="XP_052754828.1"/>
    </source>
</evidence>
<accession>A0ABM3MTY1</accession>
<dbReference type="PANTHER" id="PTHR14324">
    <property type="entry name" value="CONDENSIN-2 COMPLEX SUBUNIT H2"/>
    <property type="match status" value="1"/>
</dbReference>
<keyword evidence="3" id="KW-1185">Reference proteome</keyword>
<feature type="region of interest" description="Disordered" evidence="1">
    <location>
        <begin position="137"/>
        <end position="164"/>
    </location>
</feature>
<evidence type="ECO:0000256" key="1">
    <source>
        <dbReference type="SAM" id="MobiDB-lite"/>
    </source>
</evidence>
<sequence>MATVIVTFIITTRFYVCKMDADYEERPRNHDISQREKRWSMNSQRLEEIVAELMKPISDVRRSFDTDLSALLEEYLTEAGLHALEAGEHDDEPTESACVVPNFAELALLLQHSASVYGRKVDFLYQHVLNVSDSLQTSTQEATGTATEEAATPSGKRKRRASVTGGGGAFVALPLEASAAARREPGPARPPPTLPRLYVELEPRQLAAADTPLRDYAREPIGLLADFHVAWRLRAGRLVDELEDCAADAPSLRPIPLMELQAAIEAAAQPSPPPPPPLCSTPLCCSPSPPPLPPPASPPPSPLMPCAPSPPPVAAHDVAESPQVELAAVSVKRERKRKCDLKIEDIGSVKLFINKEVRRRLRVVREFSPEPALVAAVVEMRRRHVLAVRRRLDMHEPRPPSPDFHGFDSTYIGGFPGWAAAEATQAEAAAAARRSSLRAAERDDSDDDGFFEQSSLGESDSSRVDDALPLRPRGEAAAPDEAWQAAVVRRAAAGEARGLDVRRLAARLLRRLAAADGAAPFTQLLAAAAADPHDVSGLFLSALFMANAGNVEVVPGAPLSLNSFSLRLLSTDERRYCAAAAADGHLAPAATAAPAAPAAPAPR</sequence>
<organism evidence="3 4">
    <name type="scientific">Galleria mellonella</name>
    <name type="common">Greater wax moth</name>
    <dbReference type="NCBI Taxonomy" id="7137"/>
    <lineage>
        <taxon>Eukaryota</taxon>
        <taxon>Metazoa</taxon>
        <taxon>Ecdysozoa</taxon>
        <taxon>Arthropoda</taxon>
        <taxon>Hexapoda</taxon>
        <taxon>Insecta</taxon>
        <taxon>Pterygota</taxon>
        <taxon>Neoptera</taxon>
        <taxon>Endopterygota</taxon>
        <taxon>Lepidoptera</taxon>
        <taxon>Glossata</taxon>
        <taxon>Ditrysia</taxon>
        <taxon>Pyraloidea</taxon>
        <taxon>Pyralidae</taxon>
        <taxon>Galleriinae</taxon>
        <taxon>Galleria</taxon>
    </lineage>
</organism>
<gene>
    <name evidence="4" type="primary">LOC113509824</name>
</gene>
<evidence type="ECO:0000313" key="3">
    <source>
        <dbReference type="Proteomes" id="UP001652740"/>
    </source>
</evidence>
<dbReference type="PANTHER" id="PTHR14324:SF3">
    <property type="entry name" value="CONDENSIN-2 COMPLEX SUBUNIT H2"/>
    <property type="match status" value="1"/>
</dbReference>
<dbReference type="GeneID" id="113509824"/>
<feature type="region of interest" description="Disordered" evidence="1">
    <location>
        <begin position="434"/>
        <end position="467"/>
    </location>
</feature>